<feature type="transmembrane region" description="Helical" evidence="8">
    <location>
        <begin position="126"/>
        <end position="151"/>
    </location>
</feature>
<evidence type="ECO:0000256" key="3">
    <source>
        <dbReference type="ARBA" id="ARBA00022448"/>
    </source>
</evidence>
<dbReference type="RefSeq" id="WP_126407977.1">
    <property type="nucleotide sequence ID" value="NZ_RXNT01000004.1"/>
</dbReference>
<dbReference type="InterPro" id="IPR000425">
    <property type="entry name" value="MIP"/>
</dbReference>
<keyword evidence="4 7" id="KW-0812">Transmembrane</keyword>
<feature type="transmembrane region" description="Helical" evidence="8">
    <location>
        <begin position="34"/>
        <end position="55"/>
    </location>
</feature>
<evidence type="ECO:0000313" key="10">
    <source>
        <dbReference type="Proteomes" id="UP000271374"/>
    </source>
</evidence>
<dbReference type="NCBIfam" id="TIGR00861">
    <property type="entry name" value="MIP"/>
    <property type="match status" value="1"/>
</dbReference>
<feature type="transmembrane region" description="Helical" evidence="8">
    <location>
        <begin position="211"/>
        <end position="234"/>
    </location>
</feature>
<feature type="transmembrane region" description="Helical" evidence="8">
    <location>
        <begin position="240"/>
        <end position="257"/>
    </location>
</feature>
<dbReference type="GO" id="GO:0005886">
    <property type="term" value="C:plasma membrane"/>
    <property type="evidence" value="ECO:0007669"/>
    <property type="project" value="TreeGrafter"/>
</dbReference>
<evidence type="ECO:0000256" key="5">
    <source>
        <dbReference type="ARBA" id="ARBA00022989"/>
    </source>
</evidence>
<evidence type="ECO:0000313" key="9">
    <source>
        <dbReference type="EMBL" id="RTR34078.1"/>
    </source>
</evidence>
<dbReference type="AlphaFoldDB" id="A0A3S0KTI8"/>
<comment type="similarity">
    <text evidence="2 7">Belongs to the MIP/aquaporin (TC 1.A.8) family.</text>
</comment>
<organism evidence="9 10">
    <name type="scientific">Bacillus yapensis</name>
    <dbReference type="NCBI Taxonomy" id="2492960"/>
    <lineage>
        <taxon>Bacteria</taxon>
        <taxon>Bacillati</taxon>
        <taxon>Bacillota</taxon>
        <taxon>Bacilli</taxon>
        <taxon>Bacillales</taxon>
        <taxon>Bacillaceae</taxon>
        <taxon>Bacillus</taxon>
    </lineage>
</organism>
<gene>
    <name evidence="9" type="ORF">EKG37_07670</name>
</gene>
<keyword evidence="5 8" id="KW-1133">Transmembrane helix</keyword>
<proteinExistence type="inferred from homology"/>
<comment type="subcellular location">
    <subcellularLocation>
        <location evidence="1">Membrane</location>
        <topology evidence="1">Multi-pass membrane protein</topology>
    </subcellularLocation>
</comment>
<dbReference type="PROSITE" id="PS00221">
    <property type="entry name" value="MIP"/>
    <property type="match status" value="1"/>
</dbReference>
<evidence type="ECO:0000256" key="6">
    <source>
        <dbReference type="ARBA" id="ARBA00023136"/>
    </source>
</evidence>
<evidence type="ECO:0000256" key="4">
    <source>
        <dbReference type="ARBA" id="ARBA00022692"/>
    </source>
</evidence>
<dbReference type="EMBL" id="RXNT01000004">
    <property type="protein sequence ID" value="RTR34078.1"/>
    <property type="molecule type" value="Genomic_DNA"/>
</dbReference>
<evidence type="ECO:0000256" key="2">
    <source>
        <dbReference type="ARBA" id="ARBA00006175"/>
    </source>
</evidence>
<dbReference type="Pfam" id="PF00230">
    <property type="entry name" value="MIP"/>
    <property type="match status" value="1"/>
</dbReference>
<name>A0A3S0KTI8_9BACI</name>
<dbReference type="Gene3D" id="1.20.1080.10">
    <property type="entry name" value="Glycerol uptake facilitator protein"/>
    <property type="match status" value="1"/>
</dbReference>
<keyword evidence="6 8" id="KW-0472">Membrane</keyword>
<dbReference type="PRINTS" id="PR00783">
    <property type="entry name" value="MINTRINSICP"/>
</dbReference>
<feature type="transmembrane region" description="Helical" evidence="8">
    <location>
        <begin position="163"/>
        <end position="184"/>
    </location>
</feature>
<keyword evidence="10" id="KW-1185">Reference proteome</keyword>
<evidence type="ECO:0000256" key="7">
    <source>
        <dbReference type="RuleBase" id="RU000477"/>
    </source>
</evidence>
<dbReference type="InterPro" id="IPR050363">
    <property type="entry name" value="MIP/Aquaporin"/>
</dbReference>
<dbReference type="OrthoDB" id="9807293at2"/>
<dbReference type="GO" id="GO:0015254">
    <property type="term" value="F:glycerol channel activity"/>
    <property type="evidence" value="ECO:0007669"/>
    <property type="project" value="TreeGrafter"/>
</dbReference>
<sequence length="277" mass="28728">MSAFVGEIIGTMILIIFGGGVVGGAILKNTKAEGAGWVLITIGWGLAVTMGVYAVGNISGAHLNPAVTLGFAAVGEFPWKDVPSYLAGQMIGAFIGAVIVYFQYLPHWGATKDAPTKLAVFSTDPAIRSTASNLVSELVGTFVLVLGLMFIGANDFTEGLNPVIVGLLIIAIGMSLGGTTGYAINPARDLGPRIAHALLPIPGKGSSDWGYAWVPVIGPIIGGVYGALFHHAIFNKEFSGAFWVGTVVVVLILIYAANIELKKASNTIVNNNASKSV</sequence>
<protein>
    <submittedName>
        <fullName evidence="9">Aquaporin family protein</fullName>
    </submittedName>
</protein>
<dbReference type="Proteomes" id="UP000271374">
    <property type="component" value="Unassembled WGS sequence"/>
</dbReference>
<dbReference type="InterPro" id="IPR022357">
    <property type="entry name" value="MIP_CS"/>
</dbReference>
<reference evidence="9 10" key="1">
    <citation type="submission" date="2018-12" db="EMBL/GenBank/DDBJ databases">
        <title>Bacillus yapensis draft genome sequence.</title>
        <authorList>
            <person name="Yu L."/>
            <person name="Xu X."/>
            <person name="Tang X."/>
        </authorList>
    </citation>
    <scope>NUCLEOTIDE SEQUENCE [LARGE SCALE GENOMIC DNA]</scope>
    <source>
        <strain evidence="9 10">XXST-01</strain>
    </source>
</reference>
<feature type="transmembrane region" description="Helical" evidence="8">
    <location>
        <begin position="6"/>
        <end position="27"/>
    </location>
</feature>
<dbReference type="PANTHER" id="PTHR43829:SF9">
    <property type="entry name" value="AQUAPORIN-9"/>
    <property type="match status" value="1"/>
</dbReference>
<dbReference type="SUPFAM" id="SSF81338">
    <property type="entry name" value="Aquaporin-like"/>
    <property type="match status" value="1"/>
</dbReference>
<feature type="transmembrane region" description="Helical" evidence="8">
    <location>
        <begin position="85"/>
        <end position="105"/>
    </location>
</feature>
<evidence type="ECO:0000256" key="1">
    <source>
        <dbReference type="ARBA" id="ARBA00004141"/>
    </source>
</evidence>
<evidence type="ECO:0000256" key="8">
    <source>
        <dbReference type="SAM" id="Phobius"/>
    </source>
</evidence>
<dbReference type="InterPro" id="IPR023271">
    <property type="entry name" value="Aquaporin-like"/>
</dbReference>
<dbReference type="PANTHER" id="PTHR43829">
    <property type="entry name" value="AQUAPORIN OR AQUAGLYCEROPORIN RELATED"/>
    <property type="match status" value="1"/>
</dbReference>
<comment type="caution">
    <text evidence="9">The sequence shown here is derived from an EMBL/GenBank/DDBJ whole genome shotgun (WGS) entry which is preliminary data.</text>
</comment>
<accession>A0A3S0KTI8</accession>
<keyword evidence="3 7" id="KW-0813">Transport</keyword>